<dbReference type="PANTHER" id="PTHR48081">
    <property type="entry name" value="AB HYDROLASE SUPERFAMILY PROTEIN C4A8.06C"/>
    <property type="match status" value="1"/>
</dbReference>
<keyword evidence="4" id="KW-1185">Reference proteome</keyword>
<dbReference type="InterPro" id="IPR050300">
    <property type="entry name" value="GDXG_lipolytic_enzyme"/>
</dbReference>
<dbReference type="OrthoDB" id="408631at2759"/>
<dbReference type="EMBL" id="AMGY01000001">
    <property type="protein sequence ID" value="EXJ92461.1"/>
    <property type="molecule type" value="Genomic_DNA"/>
</dbReference>
<dbReference type="RefSeq" id="XP_007729351.1">
    <property type="nucleotide sequence ID" value="XM_007731161.1"/>
</dbReference>
<dbReference type="AlphaFoldDB" id="W9YT84"/>
<dbReference type="InterPro" id="IPR029058">
    <property type="entry name" value="AB_hydrolase_fold"/>
</dbReference>
<reference evidence="3 4" key="1">
    <citation type="submission" date="2013-03" db="EMBL/GenBank/DDBJ databases">
        <title>The Genome Sequence of Capronia epimyces CBS 606.96.</title>
        <authorList>
            <consortium name="The Broad Institute Genomics Platform"/>
            <person name="Cuomo C."/>
            <person name="de Hoog S."/>
            <person name="Gorbushina A."/>
            <person name="Walker B."/>
            <person name="Young S.K."/>
            <person name="Zeng Q."/>
            <person name="Gargeya S."/>
            <person name="Fitzgerald M."/>
            <person name="Haas B."/>
            <person name="Abouelleil A."/>
            <person name="Allen A.W."/>
            <person name="Alvarado L."/>
            <person name="Arachchi H.M."/>
            <person name="Berlin A.M."/>
            <person name="Chapman S.B."/>
            <person name="Gainer-Dewar J."/>
            <person name="Goldberg J."/>
            <person name="Griggs A."/>
            <person name="Gujja S."/>
            <person name="Hansen M."/>
            <person name="Howarth C."/>
            <person name="Imamovic A."/>
            <person name="Ireland A."/>
            <person name="Larimer J."/>
            <person name="McCowan C."/>
            <person name="Murphy C."/>
            <person name="Pearson M."/>
            <person name="Poon T.W."/>
            <person name="Priest M."/>
            <person name="Roberts A."/>
            <person name="Saif S."/>
            <person name="Shea T."/>
            <person name="Sisk P."/>
            <person name="Sykes S."/>
            <person name="Wortman J."/>
            <person name="Nusbaum C."/>
            <person name="Birren B."/>
        </authorList>
    </citation>
    <scope>NUCLEOTIDE SEQUENCE [LARGE SCALE GENOMIC DNA]</scope>
    <source>
        <strain evidence="3 4">CBS 606.96</strain>
    </source>
</reference>
<dbReference type="PANTHER" id="PTHR48081:SF8">
    <property type="entry name" value="ALPHA_BETA HYDROLASE FOLD-3 DOMAIN-CONTAINING PROTEIN-RELATED"/>
    <property type="match status" value="1"/>
</dbReference>
<gene>
    <name evidence="3" type="ORF">A1O3_01012</name>
</gene>
<dbReference type="HOGENOM" id="CLU_012494_6_3_1"/>
<evidence type="ECO:0000313" key="4">
    <source>
        <dbReference type="Proteomes" id="UP000019478"/>
    </source>
</evidence>
<dbReference type="InterPro" id="IPR013094">
    <property type="entry name" value="AB_hydrolase_3"/>
</dbReference>
<evidence type="ECO:0000313" key="3">
    <source>
        <dbReference type="EMBL" id="EXJ92461.1"/>
    </source>
</evidence>
<protein>
    <recommendedName>
        <fullName evidence="2">Alpha/beta hydrolase fold-3 domain-containing protein</fullName>
    </recommendedName>
</protein>
<evidence type="ECO:0000259" key="2">
    <source>
        <dbReference type="Pfam" id="PF07859"/>
    </source>
</evidence>
<dbReference type="GeneID" id="19165151"/>
<dbReference type="Gene3D" id="3.40.50.1820">
    <property type="entry name" value="alpha/beta hydrolase"/>
    <property type="match status" value="1"/>
</dbReference>
<dbReference type="eggNOG" id="KOG1515">
    <property type="taxonomic scope" value="Eukaryota"/>
</dbReference>
<dbReference type="STRING" id="1182542.W9YT84"/>
<dbReference type="Pfam" id="PF07859">
    <property type="entry name" value="Abhydrolase_3"/>
    <property type="match status" value="1"/>
</dbReference>
<sequence>MVQLKPSSSAVAEPKPKYGHLSKIDPDFAPFKEAIDQRFKTLWSLSLEDLKAAYKNAPVSFPEGAPQAEKDFQVADQEISVRDGTKIGLRVYRPIQAKPNAILVLKAHGGGWTVGYHQTEEVENRMLAAHAGAVVVSVDYRMGPEYKFPYAVNDCFDALKWCKANATSLGIDPEAIVVAGGSAGGNIAAVLSLMARDQQESGIIGQILNIPVTCHPDVFPRDKYEYGSFEQNKDASVVDAPKMLWFWEQYMPTVTPDVYAHPLLAESHAGLPPALVQVAGLDPLRDEGLAYAEALKNAGVAVTLNVYPGLPHGFYLLPHLEQARRYWQSSVDFVKSLEKRSDKL</sequence>
<dbReference type="GO" id="GO:0016787">
    <property type="term" value="F:hydrolase activity"/>
    <property type="evidence" value="ECO:0007669"/>
    <property type="project" value="UniProtKB-KW"/>
</dbReference>
<dbReference type="Proteomes" id="UP000019478">
    <property type="component" value="Unassembled WGS sequence"/>
</dbReference>
<evidence type="ECO:0000256" key="1">
    <source>
        <dbReference type="ARBA" id="ARBA00022801"/>
    </source>
</evidence>
<comment type="caution">
    <text evidence="3">The sequence shown here is derived from an EMBL/GenBank/DDBJ whole genome shotgun (WGS) entry which is preliminary data.</text>
</comment>
<organism evidence="3 4">
    <name type="scientific">Capronia epimyces CBS 606.96</name>
    <dbReference type="NCBI Taxonomy" id="1182542"/>
    <lineage>
        <taxon>Eukaryota</taxon>
        <taxon>Fungi</taxon>
        <taxon>Dikarya</taxon>
        <taxon>Ascomycota</taxon>
        <taxon>Pezizomycotina</taxon>
        <taxon>Eurotiomycetes</taxon>
        <taxon>Chaetothyriomycetidae</taxon>
        <taxon>Chaetothyriales</taxon>
        <taxon>Herpotrichiellaceae</taxon>
        <taxon>Capronia</taxon>
    </lineage>
</organism>
<proteinExistence type="predicted"/>
<keyword evidence="1" id="KW-0378">Hydrolase</keyword>
<dbReference type="SUPFAM" id="SSF53474">
    <property type="entry name" value="alpha/beta-Hydrolases"/>
    <property type="match status" value="1"/>
</dbReference>
<accession>W9YT84</accession>
<name>W9YT84_9EURO</name>
<feature type="domain" description="Alpha/beta hydrolase fold-3" evidence="2">
    <location>
        <begin position="105"/>
        <end position="315"/>
    </location>
</feature>